<keyword evidence="1" id="KW-0472">Membrane</keyword>
<keyword evidence="3" id="KW-1185">Reference proteome</keyword>
<feature type="transmembrane region" description="Helical" evidence="1">
    <location>
        <begin position="16"/>
        <end position="32"/>
    </location>
</feature>
<dbReference type="EMBL" id="JAERRB010000022">
    <property type="protein sequence ID" value="MBL0745944.1"/>
    <property type="molecule type" value="Genomic_DNA"/>
</dbReference>
<organism evidence="2 3">
    <name type="scientific">Chryseolinea lacunae</name>
    <dbReference type="NCBI Taxonomy" id="2801331"/>
    <lineage>
        <taxon>Bacteria</taxon>
        <taxon>Pseudomonadati</taxon>
        <taxon>Bacteroidota</taxon>
        <taxon>Cytophagia</taxon>
        <taxon>Cytophagales</taxon>
        <taxon>Fulvivirgaceae</taxon>
        <taxon>Chryseolinea</taxon>
    </lineage>
</organism>
<sequence>MEPTEVKATFKELTKYINGVFILLLIVSAYVIQRSYMAIPLAEAVSSEFVDQAESSQQQPQVGASGLSFTYGAMNIFWPIVIFAFLFLLVQMTIKHVYLWQILVGGGTSATTFDSLNLYQEVQSALLGKILLVVSCFLPLFAIILHGISGYWIFSIISTEQIHAVESQELLIWQFYLQLLVTVVSLGLSIMLPFRLVKMIKTFKV</sequence>
<reference evidence="2 3" key="1">
    <citation type="submission" date="2021-01" db="EMBL/GenBank/DDBJ databases">
        <title>Chryseolinea sp. Jin1 Genome sequencing and assembly.</title>
        <authorList>
            <person name="Kim I."/>
        </authorList>
    </citation>
    <scope>NUCLEOTIDE SEQUENCE [LARGE SCALE GENOMIC DNA]</scope>
    <source>
        <strain evidence="2 3">Jin1</strain>
    </source>
</reference>
<keyword evidence="1" id="KW-1133">Transmembrane helix</keyword>
<keyword evidence="1" id="KW-0812">Transmembrane</keyword>
<gene>
    <name evidence="2" type="ORF">JI741_32225</name>
</gene>
<evidence type="ECO:0000313" key="3">
    <source>
        <dbReference type="Proteomes" id="UP000613030"/>
    </source>
</evidence>
<evidence type="ECO:0000256" key="1">
    <source>
        <dbReference type="SAM" id="Phobius"/>
    </source>
</evidence>
<feature type="transmembrane region" description="Helical" evidence="1">
    <location>
        <begin position="173"/>
        <end position="194"/>
    </location>
</feature>
<evidence type="ECO:0000313" key="2">
    <source>
        <dbReference type="EMBL" id="MBL0745944.1"/>
    </source>
</evidence>
<feature type="transmembrane region" description="Helical" evidence="1">
    <location>
        <begin position="131"/>
        <end position="153"/>
    </location>
</feature>
<accession>A0ABS1L2M4</accession>
<feature type="transmembrane region" description="Helical" evidence="1">
    <location>
        <begin position="76"/>
        <end position="94"/>
    </location>
</feature>
<dbReference type="RefSeq" id="WP_202016688.1">
    <property type="nucleotide sequence ID" value="NZ_JAERRB010000022.1"/>
</dbReference>
<protein>
    <submittedName>
        <fullName evidence="2">Uncharacterized protein</fullName>
    </submittedName>
</protein>
<proteinExistence type="predicted"/>
<name>A0ABS1L2M4_9BACT</name>
<comment type="caution">
    <text evidence="2">The sequence shown here is derived from an EMBL/GenBank/DDBJ whole genome shotgun (WGS) entry which is preliminary data.</text>
</comment>
<dbReference type="Proteomes" id="UP000613030">
    <property type="component" value="Unassembled WGS sequence"/>
</dbReference>